<sequence>MSKSGFGWDDEKNMITVDENSIWDDYVKVDPSAKTMRYKSFPFFPSWCEIFGKDRAAGEGAKDGKATVDAARREEARETQDYYVPTAEWNPEEGFVSNDGDPVQSSQMNVDPTTNSSTGPKHTEDANARLGTLTKVLQTEFVDPKKSSGLAEALVEIEGLDETDQVVIEQCLHNNSKDMHLFFTMPPHKRARLVRLILEGRF</sequence>
<reference evidence="2" key="1">
    <citation type="submission" date="2020-06" db="EMBL/GenBank/DDBJ databases">
        <authorList>
            <person name="Li T."/>
            <person name="Hu X."/>
            <person name="Zhang T."/>
            <person name="Song X."/>
            <person name="Zhang H."/>
            <person name="Dai N."/>
            <person name="Sheng W."/>
            <person name="Hou X."/>
            <person name="Wei L."/>
        </authorList>
    </citation>
    <scope>NUCLEOTIDE SEQUENCE</scope>
    <source>
        <strain evidence="2">G02</strain>
        <tissue evidence="2">Leaf</tissue>
    </source>
</reference>
<feature type="compositionally biased region" description="Polar residues" evidence="1">
    <location>
        <begin position="103"/>
        <end position="120"/>
    </location>
</feature>
<proteinExistence type="predicted"/>
<evidence type="ECO:0000313" key="2">
    <source>
        <dbReference type="EMBL" id="KAL0320488.1"/>
    </source>
</evidence>
<name>A0AAW2LP56_SESRA</name>
<protein>
    <recommendedName>
        <fullName evidence="3">Myb/SANT-like domain-containing protein</fullName>
    </recommendedName>
</protein>
<comment type="caution">
    <text evidence="2">The sequence shown here is derived from an EMBL/GenBank/DDBJ whole genome shotgun (WGS) entry which is preliminary data.</text>
</comment>
<evidence type="ECO:0000256" key="1">
    <source>
        <dbReference type="SAM" id="MobiDB-lite"/>
    </source>
</evidence>
<reference evidence="2" key="2">
    <citation type="journal article" date="2024" name="Plant">
        <title>Genomic evolution and insights into agronomic trait innovations of Sesamum species.</title>
        <authorList>
            <person name="Miao H."/>
            <person name="Wang L."/>
            <person name="Qu L."/>
            <person name="Liu H."/>
            <person name="Sun Y."/>
            <person name="Le M."/>
            <person name="Wang Q."/>
            <person name="Wei S."/>
            <person name="Zheng Y."/>
            <person name="Lin W."/>
            <person name="Duan Y."/>
            <person name="Cao H."/>
            <person name="Xiong S."/>
            <person name="Wang X."/>
            <person name="Wei L."/>
            <person name="Li C."/>
            <person name="Ma Q."/>
            <person name="Ju M."/>
            <person name="Zhao R."/>
            <person name="Li G."/>
            <person name="Mu C."/>
            <person name="Tian Q."/>
            <person name="Mei H."/>
            <person name="Zhang T."/>
            <person name="Gao T."/>
            <person name="Zhang H."/>
        </authorList>
    </citation>
    <scope>NUCLEOTIDE SEQUENCE</scope>
    <source>
        <strain evidence="2">G02</strain>
    </source>
</reference>
<dbReference type="AlphaFoldDB" id="A0AAW2LP56"/>
<feature type="region of interest" description="Disordered" evidence="1">
    <location>
        <begin position="89"/>
        <end position="125"/>
    </location>
</feature>
<dbReference type="EMBL" id="JACGWJ010000024">
    <property type="protein sequence ID" value="KAL0320488.1"/>
    <property type="molecule type" value="Genomic_DNA"/>
</dbReference>
<gene>
    <name evidence="2" type="ORF">Sradi_5310300</name>
</gene>
<evidence type="ECO:0008006" key="3">
    <source>
        <dbReference type="Google" id="ProtNLM"/>
    </source>
</evidence>
<accession>A0AAW2LP56</accession>
<dbReference type="PANTHER" id="PTHR46250">
    <property type="entry name" value="MYB/SANT-LIKE DNA-BINDING DOMAIN PROTEIN-RELATED"/>
    <property type="match status" value="1"/>
</dbReference>
<organism evidence="2">
    <name type="scientific">Sesamum radiatum</name>
    <name type="common">Black benniseed</name>
    <dbReference type="NCBI Taxonomy" id="300843"/>
    <lineage>
        <taxon>Eukaryota</taxon>
        <taxon>Viridiplantae</taxon>
        <taxon>Streptophyta</taxon>
        <taxon>Embryophyta</taxon>
        <taxon>Tracheophyta</taxon>
        <taxon>Spermatophyta</taxon>
        <taxon>Magnoliopsida</taxon>
        <taxon>eudicotyledons</taxon>
        <taxon>Gunneridae</taxon>
        <taxon>Pentapetalae</taxon>
        <taxon>asterids</taxon>
        <taxon>lamiids</taxon>
        <taxon>Lamiales</taxon>
        <taxon>Pedaliaceae</taxon>
        <taxon>Sesamum</taxon>
    </lineage>
</organism>